<keyword evidence="3" id="KW-1185">Reference proteome</keyword>
<proteinExistence type="predicted"/>
<dbReference type="AlphaFoldDB" id="A0A6N9NIR8"/>
<dbReference type="RefSeq" id="WP_160632679.1">
    <property type="nucleotide sequence ID" value="NZ_WWNE01000005.1"/>
</dbReference>
<evidence type="ECO:0000313" key="3">
    <source>
        <dbReference type="Proteomes" id="UP000470771"/>
    </source>
</evidence>
<dbReference type="EMBL" id="WWNE01000005">
    <property type="protein sequence ID" value="NBG65739.1"/>
    <property type="molecule type" value="Genomic_DNA"/>
</dbReference>
<comment type="caution">
    <text evidence="2">The sequence shown here is derived from an EMBL/GenBank/DDBJ whole genome shotgun (WGS) entry which is preliminary data.</text>
</comment>
<protein>
    <submittedName>
        <fullName evidence="2">Uncharacterized protein</fullName>
    </submittedName>
</protein>
<dbReference type="Proteomes" id="UP000470771">
    <property type="component" value="Unassembled WGS sequence"/>
</dbReference>
<feature type="chain" id="PRO_5026961972" evidence="1">
    <location>
        <begin position="21"/>
        <end position="241"/>
    </location>
</feature>
<organism evidence="2 3">
    <name type="scientific">Acidiluteibacter ferrifornacis</name>
    <dbReference type="NCBI Taxonomy" id="2692424"/>
    <lineage>
        <taxon>Bacteria</taxon>
        <taxon>Pseudomonadati</taxon>
        <taxon>Bacteroidota</taxon>
        <taxon>Flavobacteriia</taxon>
        <taxon>Flavobacteriales</taxon>
        <taxon>Cryomorphaceae</taxon>
        <taxon>Acidiluteibacter</taxon>
    </lineage>
</organism>
<keyword evidence="1" id="KW-0732">Signal</keyword>
<reference evidence="2 3" key="1">
    <citation type="submission" date="2019-12" db="EMBL/GenBank/DDBJ databases">
        <authorList>
            <person name="Zhao J."/>
        </authorList>
    </citation>
    <scope>NUCLEOTIDE SEQUENCE [LARGE SCALE GENOMIC DNA]</scope>
    <source>
        <strain evidence="2 3">S-15</strain>
    </source>
</reference>
<name>A0A6N9NIR8_9FLAO</name>
<gene>
    <name evidence="2" type="ORF">GQN54_06390</name>
</gene>
<feature type="signal peptide" evidence="1">
    <location>
        <begin position="1"/>
        <end position="20"/>
    </location>
</feature>
<evidence type="ECO:0000313" key="2">
    <source>
        <dbReference type="EMBL" id="NBG65739.1"/>
    </source>
</evidence>
<evidence type="ECO:0000256" key="1">
    <source>
        <dbReference type="SAM" id="SignalP"/>
    </source>
</evidence>
<sequence>MKKIICSIIAIIGGFTIATAQPPANATVYDCNSNSKNIYQTLGTGKSIIIASKGFDCSICMNSAPTVQSWAAQNKTKVEVWGAMTYTYRTILPDCSNIASWKNTYNWNDVFMFIDSAEAWFQNGTPKYITYSAIDSSILYQGSNFTTARNFALGSSTVGIPTIQGIEQSNIYSYDGILYLSNLPESVQQISIYDLTGKLISSSPIINTTSQFGLSQRKSVLIIRLYANDGSTYQQKIMTNY</sequence>
<accession>A0A6N9NIR8</accession>